<dbReference type="EMBL" id="JSAM01000081">
    <property type="protein sequence ID" value="KIA77341.1"/>
    <property type="molecule type" value="Genomic_DNA"/>
</dbReference>
<dbReference type="Proteomes" id="UP000031307">
    <property type="component" value="Unassembled WGS sequence"/>
</dbReference>
<dbReference type="AlphaFoldDB" id="A0A0C1C0Z6"/>
<organism evidence="1 2">
    <name type="scientific">Parachlamydia acanthamoebae</name>
    <dbReference type="NCBI Taxonomy" id="83552"/>
    <lineage>
        <taxon>Bacteria</taxon>
        <taxon>Pseudomonadati</taxon>
        <taxon>Chlamydiota</taxon>
        <taxon>Chlamydiia</taxon>
        <taxon>Parachlamydiales</taxon>
        <taxon>Parachlamydiaceae</taxon>
        <taxon>Parachlamydia</taxon>
    </lineage>
</organism>
<proteinExistence type="predicted"/>
<name>A0A0C1C0Z6_9BACT</name>
<accession>A0A0C1C0Z6</accession>
<dbReference type="RefSeq" id="WP_013925294.1">
    <property type="nucleotide sequence ID" value="NZ_JSAM01000081.1"/>
</dbReference>
<evidence type="ECO:0000313" key="2">
    <source>
        <dbReference type="Proteomes" id="UP000031307"/>
    </source>
</evidence>
<comment type="caution">
    <text evidence="1">The sequence shown here is derived from an EMBL/GenBank/DDBJ whole genome shotgun (WGS) entry which is preliminary data.</text>
</comment>
<protein>
    <submittedName>
        <fullName evidence="1">Uncharacterized protein</fullName>
    </submittedName>
</protein>
<sequence length="514" mass="58481">MKTNHIPVSNQSPIFHAPSFPKVKVNKLKYFIFKIFYHIGNKLTTGNTSKLFKAKLIHLKKDAHESQLKSIFDKDFIASTRNIGRRSVLVQRKDVKATEKLRKLLENGENKSIHIDPIKTPESRILDGICAGMTLDIAVKYLINRQNIADIIEKNKKGGSAKAAANQAIYAFIDAKLPYSVIFLDLIKNLKEIAKTEVENPLFQVNFDDVGQALLYLDPALSLSSSPYAAEYSLSKTPNPNSFNATFAAFMSEEYRLRRENSAWLSHEKGNPFHIKNLEAFKKDMLDTIDQKYEKRIQKATSETVNQLNQKKLRDIHTFQWVFSILEYRQSCQAKKLPPNSKQTENNSKKRGVFRRITKKSPSPITHYTAISNPSISSTFSLLTEELFKDKRYHAVVCARGLKLESVNMIMGSRWAHSSDHSYLQNISNLEPGVYSVSIAHKTGLHLINYIKVDESEGYIIDSIGAQIRCKDARHTVEQFEKHLALIPEPDVTAFAVKGESTHRLHFQKFVVPS</sequence>
<gene>
    <name evidence="1" type="ORF">DB43_GL00020</name>
</gene>
<dbReference type="PATRIC" id="fig|83552.4.peg.1480"/>
<evidence type="ECO:0000313" key="1">
    <source>
        <dbReference type="EMBL" id="KIA77341.1"/>
    </source>
</evidence>
<reference evidence="1 2" key="1">
    <citation type="journal article" date="2014" name="Mol. Biol. Evol.">
        <title>Massive expansion of Ubiquitination-related gene families within the Chlamydiae.</title>
        <authorList>
            <person name="Domman D."/>
            <person name="Collingro A."/>
            <person name="Lagkouvardos I."/>
            <person name="Gehre L."/>
            <person name="Weinmaier T."/>
            <person name="Rattei T."/>
            <person name="Subtil A."/>
            <person name="Horn M."/>
        </authorList>
    </citation>
    <scope>NUCLEOTIDE SEQUENCE [LARGE SCALE GENOMIC DNA]</scope>
    <source>
        <strain evidence="1 2">OEW1</strain>
    </source>
</reference>